<sequence>MRVWTASGELKFTLKQARQVPIIAMRWNHKGNLLLSACLDGSIALWDMHTGQLRQEYKGHTGSVLDVDWQDNTTFASCAADKSVIVWRDGSPTPVKTFVGHKSDVNAIKWHPAGKYLASASDDGSVKVWSMASDTPVQDFFGHAQQVYTVKWLPRSDKAIVASASFDGTVRVWDVQSGACLRVLSAHTAAVHCLSFSSDGRYLASGSFDKNVRIWSIKDGSMFKTFAADDGIHDVQWAAKGRVAVAIANSQVALLDPLST</sequence>
<proteinExistence type="predicted"/>
<accession>A0ACC1LSA0</accession>
<dbReference type="Proteomes" id="UP001139981">
    <property type="component" value="Unassembled WGS sequence"/>
</dbReference>
<organism evidence="1 2">
    <name type="scientific">Coemansia aciculifera</name>
    <dbReference type="NCBI Taxonomy" id="417176"/>
    <lineage>
        <taxon>Eukaryota</taxon>
        <taxon>Fungi</taxon>
        <taxon>Fungi incertae sedis</taxon>
        <taxon>Zoopagomycota</taxon>
        <taxon>Kickxellomycotina</taxon>
        <taxon>Kickxellomycetes</taxon>
        <taxon>Kickxellales</taxon>
        <taxon>Kickxellaceae</taxon>
        <taxon>Coemansia</taxon>
    </lineage>
</organism>
<dbReference type="EMBL" id="JANBVB010003521">
    <property type="protein sequence ID" value="KAJ2878524.1"/>
    <property type="molecule type" value="Genomic_DNA"/>
</dbReference>
<comment type="caution">
    <text evidence="1">The sequence shown here is derived from an EMBL/GenBank/DDBJ whole genome shotgun (WGS) entry which is preliminary data.</text>
</comment>
<evidence type="ECO:0000313" key="2">
    <source>
        <dbReference type="Proteomes" id="UP001139981"/>
    </source>
</evidence>
<evidence type="ECO:0000313" key="1">
    <source>
        <dbReference type="EMBL" id="KAJ2878524.1"/>
    </source>
</evidence>
<gene>
    <name evidence="1" type="primary">TBL1X</name>
    <name evidence="1" type="ORF">IWW38_006302</name>
</gene>
<name>A0ACC1LSA0_9FUNG</name>
<protein>
    <submittedName>
        <fullName evidence="1">Transducin beta-like</fullName>
    </submittedName>
</protein>
<keyword evidence="2" id="KW-1185">Reference proteome</keyword>
<reference evidence="1" key="1">
    <citation type="submission" date="2022-07" db="EMBL/GenBank/DDBJ databases">
        <title>Phylogenomic reconstructions and comparative analyses of Kickxellomycotina fungi.</title>
        <authorList>
            <person name="Reynolds N.K."/>
            <person name="Stajich J.E."/>
            <person name="Barry K."/>
            <person name="Grigoriev I.V."/>
            <person name="Crous P."/>
            <person name="Smith M.E."/>
        </authorList>
    </citation>
    <scope>NUCLEOTIDE SEQUENCE</scope>
    <source>
        <strain evidence="1">CBS 190363</strain>
    </source>
</reference>